<keyword evidence="6 8" id="KW-1133">Transmembrane helix</keyword>
<feature type="transmembrane region" description="Helical" evidence="8">
    <location>
        <begin position="346"/>
        <end position="366"/>
    </location>
</feature>
<feature type="transmembrane region" description="Helical" evidence="8">
    <location>
        <begin position="103"/>
        <end position="124"/>
    </location>
</feature>
<dbReference type="SUPFAM" id="SSF103473">
    <property type="entry name" value="MFS general substrate transporter"/>
    <property type="match status" value="1"/>
</dbReference>
<keyword evidence="3" id="KW-0813">Transport</keyword>
<organism evidence="10 11">
    <name type="scientific">Sphingobacterium oryzagri</name>
    <dbReference type="NCBI Taxonomy" id="3025669"/>
    <lineage>
        <taxon>Bacteria</taxon>
        <taxon>Pseudomonadati</taxon>
        <taxon>Bacteroidota</taxon>
        <taxon>Sphingobacteriia</taxon>
        <taxon>Sphingobacteriales</taxon>
        <taxon>Sphingobacteriaceae</taxon>
        <taxon>Sphingobacterium</taxon>
    </lineage>
</organism>
<evidence type="ECO:0000256" key="2">
    <source>
        <dbReference type="ARBA" id="ARBA00006236"/>
    </source>
</evidence>
<dbReference type="InterPro" id="IPR011701">
    <property type="entry name" value="MFS"/>
</dbReference>
<dbReference type="PROSITE" id="PS50850">
    <property type="entry name" value="MFS"/>
    <property type="match status" value="1"/>
</dbReference>
<keyword evidence="7 8" id="KW-0472">Membrane</keyword>
<feature type="transmembrane region" description="Helical" evidence="8">
    <location>
        <begin position="372"/>
        <end position="392"/>
    </location>
</feature>
<dbReference type="Pfam" id="PF07690">
    <property type="entry name" value="MFS_1"/>
    <property type="match status" value="1"/>
</dbReference>
<dbReference type="InterPro" id="IPR020846">
    <property type="entry name" value="MFS_dom"/>
</dbReference>
<protein>
    <submittedName>
        <fullName evidence="10">Multidrug effflux MFS transporter</fullName>
    </submittedName>
</protein>
<feature type="transmembrane region" description="Helical" evidence="8">
    <location>
        <begin position="48"/>
        <end position="67"/>
    </location>
</feature>
<evidence type="ECO:0000256" key="6">
    <source>
        <dbReference type="ARBA" id="ARBA00022989"/>
    </source>
</evidence>
<feature type="transmembrane region" description="Helical" evidence="8">
    <location>
        <begin position="164"/>
        <end position="186"/>
    </location>
</feature>
<dbReference type="RefSeq" id="WP_274268618.1">
    <property type="nucleotide sequence ID" value="NZ_CP117880.1"/>
</dbReference>
<evidence type="ECO:0000313" key="11">
    <source>
        <dbReference type="Proteomes" id="UP001221558"/>
    </source>
</evidence>
<dbReference type="InterPro" id="IPR036259">
    <property type="entry name" value="MFS_trans_sf"/>
</dbReference>
<dbReference type="Gene3D" id="1.20.1720.10">
    <property type="entry name" value="Multidrug resistance protein D"/>
    <property type="match status" value="1"/>
</dbReference>
<dbReference type="Proteomes" id="UP001221558">
    <property type="component" value="Chromosome"/>
</dbReference>
<feature type="transmembrane region" description="Helical" evidence="8">
    <location>
        <begin position="79"/>
        <end position="97"/>
    </location>
</feature>
<comment type="subcellular location">
    <subcellularLocation>
        <location evidence="1">Cell membrane</location>
        <topology evidence="1">Multi-pass membrane protein</topology>
    </subcellularLocation>
</comment>
<sequence>MQRKITSNRTIILLILGLLSAVGPFSIDMYLPAFQTIAQDFNTSVDRVQFSLTSFFIGIAFGQLIYGPLLDRYGRKKPLLIGLVIYITATVFCVVTRNIEYLIALRFLQALGSCAGMVASRAMIQDYYEPREAARVFSLLMLVIAISPILAPSAGAFLLNHLDWHYIFVSLLAIGTIILILTYFYLPESYAGNHDFSLRPKAILGKFWEVLTNKTFLSYCLIGSIASSGLYAYLAGSSFVMQQYFGLSQTQYGLAFAFVASAMIVATQINRAILKRWTSPQISRIANIWQSLVGLAMVGCMLFDVLTLPVLLGLMFCYLLGQGFIFPNTSAMALSPFRALAGSASALLGCIQMAIGALTSALVSYFHNDTPYPMLIVMGAAAVISLCIHFVAGKPSTERTL</sequence>
<name>A0ABY7WL80_9SPHI</name>
<dbReference type="CDD" id="cd17320">
    <property type="entry name" value="MFS_MdfA_MDR_like"/>
    <property type="match status" value="1"/>
</dbReference>
<evidence type="ECO:0000256" key="8">
    <source>
        <dbReference type="SAM" id="Phobius"/>
    </source>
</evidence>
<dbReference type="NCBIfam" id="TIGR00710">
    <property type="entry name" value="efflux_Bcr_CflA"/>
    <property type="match status" value="1"/>
</dbReference>
<evidence type="ECO:0000256" key="5">
    <source>
        <dbReference type="ARBA" id="ARBA00022692"/>
    </source>
</evidence>
<dbReference type="InterPro" id="IPR004812">
    <property type="entry name" value="Efflux_drug-R_Bcr/CmlA"/>
</dbReference>
<accession>A0ABY7WL80</accession>
<dbReference type="EMBL" id="CP117880">
    <property type="protein sequence ID" value="WDF69908.1"/>
    <property type="molecule type" value="Genomic_DNA"/>
</dbReference>
<reference evidence="10 11" key="1">
    <citation type="submission" date="2023-02" db="EMBL/GenBank/DDBJ databases">
        <title>Genome sequence of Sphingobacterium sp. KACC 22765.</title>
        <authorList>
            <person name="Kim S."/>
            <person name="Heo J."/>
            <person name="Kwon S.-W."/>
        </authorList>
    </citation>
    <scope>NUCLEOTIDE SEQUENCE [LARGE SCALE GENOMIC DNA]</scope>
    <source>
        <strain evidence="10 11">KACC 22765</strain>
    </source>
</reference>
<evidence type="ECO:0000256" key="7">
    <source>
        <dbReference type="ARBA" id="ARBA00023136"/>
    </source>
</evidence>
<keyword evidence="4" id="KW-1003">Cell membrane</keyword>
<dbReference type="PANTHER" id="PTHR23502">
    <property type="entry name" value="MAJOR FACILITATOR SUPERFAMILY"/>
    <property type="match status" value="1"/>
</dbReference>
<feature type="transmembrane region" description="Helical" evidence="8">
    <location>
        <begin position="312"/>
        <end position="334"/>
    </location>
</feature>
<feature type="domain" description="Major facilitator superfamily (MFS) profile" evidence="9">
    <location>
        <begin position="12"/>
        <end position="397"/>
    </location>
</feature>
<feature type="transmembrane region" description="Helical" evidence="8">
    <location>
        <begin position="216"/>
        <end position="234"/>
    </location>
</feature>
<keyword evidence="11" id="KW-1185">Reference proteome</keyword>
<evidence type="ECO:0000256" key="1">
    <source>
        <dbReference type="ARBA" id="ARBA00004651"/>
    </source>
</evidence>
<evidence type="ECO:0000256" key="3">
    <source>
        <dbReference type="ARBA" id="ARBA00022448"/>
    </source>
</evidence>
<evidence type="ECO:0000313" key="10">
    <source>
        <dbReference type="EMBL" id="WDF69908.1"/>
    </source>
</evidence>
<feature type="transmembrane region" description="Helical" evidence="8">
    <location>
        <begin position="286"/>
        <end position="306"/>
    </location>
</feature>
<evidence type="ECO:0000259" key="9">
    <source>
        <dbReference type="PROSITE" id="PS50850"/>
    </source>
</evidence>
<keyword evidence="5 8" id="KW-0812">Transmembrane</keyword>
<gene>
    <name evidence="10" type="ORF">PQ465_05900</name>
</gene>
<feature type="transmembrane region" description="Helical" evidence="8">
    <location>
        <begin position="136"/>
        <end position="158"/>
    </location>
</feature>
<comment type="similarity">
    <text evidence="2">Belongs to the major facilitator superfamily. Bcr/CmlA family.</text>
</comment>
<feature type="transmembrane region" description="Helical" evidence="8">
    <location>
        <begin position="254"/>
        <end position="274"/>
    </location>
</feature>
<dbReference type="PANTHER" id="PTHR23502:SF132">
    <property type="entry name" value="POLYAMINE TRANSPORTER 2-RELATED"/>
    <property type="match status" value="1"/>
</dbReference>
<proteinExistence type="inferred from homology"/>
<evidence type="ECO:0000256" key="4">
    <source>
        <dbReference type="ARBA" id="ARBA00022475"/>
    </source>
</evidence>